<evidence type="ECO:0000256" key="6">
    <source>
        <dbReference type="SAM" id="MobiDB-lite"/>
    </source>
</evidence>
<accession>A0A0K2TD77</accession>
<dbReference type="GO" id="GO:0016020">
    <property type="term" value="C:membrane"/>
    <property type="evidence" value="ECO:0007669"/>
    <property type="project" value="UniProtKB-SubCell"/>
</dbReference>
<feature type="transmembrane region" description="Helical" evidence="7">
    <location>
        <begin position="390"/>
        <end position="406"/>
    </location>
</feature>
<evidence type="ECO:0000256" key="5">
    <source>
        <dbReference type="ARBA" id="ARBA00023136"/>
    </source>
</evidence>
<keyword evidence="4 7" id="KW-1133">Transmembrane helix</keyword>
<dbReference type="OrthoDB" id="378564at2759"/>
<protein>
    <submittedName>
        <fullName evidence="8">Cleft lip and palate transmembrane protein 1 homolog [Ceratitis capitata]</fullName>
    </submittedName>
</protein>
<proteinExistence type="inferred from homology"/>
<comment type="similarity">
    <text evidence="2">Belongs to the CLPTM1 family.</text>
</comment>
<dbReference type="PANTHER" id="PTHR21347:SF14">
    <property type="entry name" value="LIPID SCRAMBLASE CLPTM1-RELATED"/>
    <property type="match status" value="1"/>
</dbReference>
<evidence type="ECO:0000256" key="3">
    <source>
        <dbReference type="ARBA" id="ARBA00022692"/>
    </source>
</evidence>
<sequence length="627" mass="72443">MANEENDLQVAPADSGRSVGEEILNNQINAERERYQPTGLEKFFAILKSLLIRVMIIYFISQFFRRPQPQNTTGASSNPGGSTHVPASNLYQTGTLFDVFVYLSEEKEFGDFNNSDSLIWQLKSLDYGSYSGGENDDGIYTFSTTFPTSESLRSNGSIYLHSFMVFSGKSPNPNAGKGVFSRKSTIHKMFQLNKFKKKIYKKTANLLTGETEATLEEQRKANEGIKHEIISHWHSNLTINVVNDFTAWTPGNVPPPLDEFVEFTPSLQNYKPIMYLNDYWNLNKDFTIINETVTSLNLTITFQPISLFKWQIYCAQQMKSRYNIMANFMGDENDEDMDSMKEAILETNIYILGLTFAVSILHSIFEFFAFKNDIQFWKNRKTLEGLSVRSVFFNVFQSLIVVLYVFDNDTNPMIKLSCFVGFFIELWKINKVIDIQFDKTRKLFGIIPYLIFKDKGSYEDSGTKEIDRLAFKYLGILLFPFVIGFMIYSAVYNEHKGWYSFILGSTYGFLLTFGFIMMTPQLFINYKLKSVAHLPWRMMTYKALNTFIDDIFAFVIKMPTAYRLGCFRDDIVFFIFLYQRYIYRVDKSRVNEFGFSGDMEETPKEASGDETPAAIKSEKSEETKKND</sequence>
<evidence type="ECO:0000313" key="8">
    <source>
        <dbReference type="EMBL" id="CDW23805.1"/>
    </source>
</evidence>
<keyword evidence="5 7" id="KW-0472">Membrane</keyword>
<dbReference type="EMBL" id="HACA01006444">
    <property type="protein sequence ID" value="CDW23805.1"/>
    <property type="molecule type" value="Transcribed_RNA"/>
</dbReference>
<feature type="compositionally biased region" description="Basic and acidic residues" evidence="6">
    <location>
        <begin position="616"/>
        <end position="627"/>
    </location>
</feature>
<evidence type="ECO:0000256" key="7">
    <source>
        <dbReference type="SAM" id="Phobius"/>
    </source>
</evidence>
<name>A0A0K2TD77_LEPSM</name>
<evidence type="ECO:0000256" key="2">
    <source>
        <dbReference type="ARBA" id="ARBA00009310"/>
    </source>
</evidence>
<comment type="subcellular location">
    <subcellularLocation>
        <location evidence="1">Membrane</location>
        <topology evidence="1">Multi-pass membrane protein</topology>
    </subcellularLocation>
</comment>
<evidence type="ECO:0000256" key="1">
    <source>
        <dbReference type="ARBA" id="ARBA00004141"/>
    </source>
</evidence>
<dbReference type="GO" id="GO:0012505">
    <property type="term" value="C:endomembrane system"/>
    <property type="evidence" value="ECO:0007669"/>
    <property type="project" value="TreeGrafter"/>
</dbReference>
<evidence type="ECO:0000256" key="4">
    <source>
        <dbReference type="ARBA" id="ARBA00022989"/>
    </source>
</evidence>
<feature type="transmembrane region" description="Helical" evidence="7">
    <location>
        <begin position="498"/>
        <end position="519"/>
    </location>
</feature>
<feature type="region of interest" description="Disordered" evidence="6">
    <location>
        <begin position="594"/>
        <end position="627"/>
    </location>
</feature>
<reference evidence="8" key="1">
    <citation type="submission" date="2014-05" db="EMBL/GenBank/DDBJ databases">
        <authorList>
            <person name="Chronopoulou M."/>
        </authorList>
    </citation>
    <scope>NUCLEOTIDE SEQUENCE</scope>
    <source>
        <tissue evidence="8">Whole organism</tissue>
    </source>
</reference>
<feature type="transmembrane region" description="Helical" evidence="7">
    <location>
        <begin position="473"/>
        <end position="492"/>
    </location>
</feature>
<feature type="transmembrane region" description="Helical" evidence="7">
    <location>
        <begin position="349"/>
        <end position="370"/>
    </location>
</feature>
<dbReference type="PANTHER" id="PTHR21347">
    <property type="entry name" value="CLEFT LIP AND PALATE ASSOCIATED TRANSMEMBRANE PROTEIN-RELATED"/>
    <property type="match status" value="1"/>
</dbReference>
<organism evidence="8">
    <name type="scientific">Lepeophtheirus salmonis</name>
    <name type="common">Salmon louse</name>
    <name type="synonym">Caligus salmonis</name>
    <dbReference type="NCBI Taxonomy" id="72036"/>
    <lineage>
        <taxon>Eukaryota</taxon>
        <taxon>Metazoa</taxon>
        <taxon>Ecdysozoa</taxon>
        <taxon>Arthropoda</taxon>
        <taxon>Crustacea</taxon>
        <taxon>Multicrustacea</taxon>
        <taxon>Hexanauplia</taxon>
        <taxon>Copepoda</taxon>
        <taxon>Siphonostomatoida</taxon>
        <taxon>Caligidae</taxon>
        <taxon>Lepeophtheirus</taxon>
    </lineage>
</organism>
<dbReference type="AlphaFoldDB" id="A0A0K2TD77"/>
<dbReference type="Pfam" id="PF05602">
    <property type="entry name" value="CLPTM1"/>
    <property type="match status" value="1"/>
</dbReference>
<dbReference type="InterPro" id="IPR008429">
    <property type="entry name" value="CLPTM1"/>
</dbReference>
<keyword evidence="3 7" id="KW-0812">Transmembrane</keyword>